<dbReference type="GO" id="GO:0008270">
    <property type="term" value="F:zinc ion binding"/>
    <property type="evidence" value="ECO:0007669"/>
    <property type="project" value="UniProtKB-UniRule"/>
</dbReference>
<sequence length="43" mass="4905">MYKCGKCGETFPELPKGVIRCPVCAHKVLFRVRDPLTKEVKAR</sequence>
<dbReference type="GO" id="GO:0003677">
    <property type="term" value="F:DNA binding"/>
    <property type="evidence" value="ECO:0007669"/>
    <property type="project" value="InterPro"/>
</dbReference>
<dbReference type="EMBL" id="DUGH01000037">
    <property type="protein sequence ID" value="HIH16083.1"/>
    <property type="molecule type" value="Genomic_DNA"/>
</dbReference>
<keyword evidence="2 8" id="KW-0963">Cytoplasm</keyword>
<evidence type="ECO:0000256" key="4">
    <source>
        <dbReference type="ARBA" id="ARBA00022695"/>
    </source>
</evidence>
<feature type="binding site" evidence="8">
    <location>
        <position position="7"/>
    </location>
    <ligand>
        <name>Zn(2+)</name>
        <dbReference type="ChEBI" id="CHEBI:29105"/>
    </ligand>
</feature>
<evidence type="ECO:0000313" key="10">
    <source>
        <dbReference type="EMBL" id="MBS3062320.1"/>
    </source>
</evidence>
<dbReference type="InterPro" id="IPR029040">
    <property type="entry name" value="RPABC4/Spt4"/>
</dbReference>
<comment type="subunit">
    <text evidence="8">Part of the RNA polymerase complex.</text>
</comment>
<evidence type="ECO:0000313" key="9">
    <source>
        <dbReference type="EMBL" id="HIH16083.1"/>
    </source>
</evidence>
<dbReference type="InterPro" id="IPR023464">
    <property type="entry name" value="Rpo12"/>
</dbReference>
<evidence type="ECO:0000256" key="6">
    <source>
        <dbReference type="ARBA" id="ARBA00022833"/>
    </source>
</evidence>
<protein>
    <recommendedName>
        <fullName evidence="8">DNA-directed RNA polymerase subunit Rpo12</fullName>
        <ecNumber evidence="8">2.7.7.6</ecNumber>
    </recommendedName>
    <alternativeName>
        <fullName evidence="8">DNA-directed RNA polymerase subunit P</fullName>
    </alternativeName>
</protein>
<comment type="subcellular location">
    <subcellularLocation>
        <location evidence="8">Cytoplasm</location>
    </subcellularLocation>
</comment>
<dbReference type="HAMAP" id="MF_00615">
    <property type="entry name" value="RNApol_arch_Rpo12"/>
    <property type="match status" value="1"/>
</dbReference>
<keyword evidence="6 8" id="KW-0862">Zinc</keyword>
<proteinExistence type="inferred from homology"/>
<dbReference type="GO" id="GO:0006351">
    <property type="term" value="P:DNA-templated transcription"/>
    <property type="evidence" value="ECO:0007669"/>
    <property type="project" value="UniProtKB-UniRule"/>
</dbReference>
<dbReference type="InterPro" id="IPR006591">
    <property type="entry name" value="RNAP_P/RPABC4"/>
</dbReference>
<evidence type="ECO:0000256" key="5">
    <source>
        <dbReference type="ARBA" id="ARBA00022723"/>
    </source>
</evidence>
<organism evidence="9 11">
    <name type="scientific">Candidatus Iainarchaeum sp</name>
    <dbReference type="NCBI Taxonomy" id="3101447"/>
    <lineage>
        <taxon>Archaea</taxon>
        <taxon>Candidatus Iainarchaeota</taxon>
        <taxon>Candidatus Iainarchaeia</taxon>
        <taxon>Candidatus Iainarchaeales</taxon>
        <taxon>Candidatus Iainarchaeaceae</taxon>
        <taxon>Candidatus Iainarchaeum</taxon>
    </lineage>
</organism>
<evidence type="ECO:0000256" key="1">
    <source>
        <dbReference type="ARBA" id="ARBA00022478"/>
    </source>
</evidence>
<comment type="catalytic activity">
    <reaction evidence="8">
        <text>RNA(n) + a ribonucleoside 5'-triphosphate = RNA(n+1) + diphosphate</text>
        <dbReference type="Rhea" id="RHEA:21248"/>
        <dbReference type="Rhea" id="RHEA-COMP:14527"/>
        <dbReference type="Rhea" id="RHEA-COMP:17342"/>
        <dbReference type="ChEBI" id="CHEBI:33019"/>
        <dbReference type="ChEBI" id="CHEBI:61557"/>
        <dbReference type="ChEBI" id="CHEBI:140395"/>
        <dbReference type="EC" id="2.7.7.6"/>
    </reaction>
</comment>
<keyword evidence="7 8" id="KW-0804">Transcription</keyword>
<comment type="caution">
    <text evidence="9">The sequence shown here is derived from an EMBL/GenBank/DDBJ whole genome shotgun (WGS) entry which is preliminary data.</text>
</comment>
<name>A0A7J4JEB0_9ARCH</name>
<reference evidence="11" key="1">
    <citation type="journal article" date="2020" name="bioRxiv">
        <title>A rank-normalized archaeal taxonomy based on genome phylogeny resolves widespread incomplete and uneven classifications.</title>
        <authorList>
            <person name="Rinke C."/>
            <person name="Chuvochina M."/>
            <person name="Mussig A.J."/>
            <person name="Chaumeil P.-A."/>
            <person name="Waite D.W."/>
            <person name="Whitman W.B."/>
            <person name="Parks D.H."/>
            <person name="Hugenholtz P."/>
        </authorList>
    </citation>
    <scope>NUCLEOTIDE SEQUENCE [LARGE SCALE GENOMIC DNA]</scope>
</reference>
<dbReference type="SUPFAM" id="SSF63393">
    <property type="entry name" value="RNA polymerase subunits"/>
    <property type="match status" value="1"/>
</dbReference>
<comment type="similarity">
    <text evidence="8">Belongs to the archaeal Rpo12/eukaryotic RPC10 RNA polymerase subunit family.</text>
</comment>
<dbReference type="AlphaFoldDB" id="A0A7J4JEB0"/>
<dbReference type="GO" id="GO:0000428">
    <property type="term" value="C:DNA-directed RNA polymerase complex"/>
    <property type="evidence" value="ECO:0007669"/>
    <property type="project" value="UniProtKB-KW"/>
</dbReference>
<comment type="cofactor">
    <cofactor evidence="8">
        <name>Zn(2+)</name>
        <dbReference type="ChEBI" id="CHEBI:29105"/>
    </cofactor>
    <text evidence="8">Binds 1 zinc ion.</text>
</comment>
<dbReference type="EC" id="2.7.7.6" evidence="8"/>
<dbReference type="Pfam" id="PF03604">
    <property type="entry name" value="Zn_ribbon_RPAB4"/>
    <property type="match status" value="1"/>
</dbReference>
<dbReference type="EMBL" id="JAGVWE010000002">
    <property type="protein sequence ID" value="MBS3062320.1"/>
    <property type="molecule type" value="Genomic_DNA"/>
</dbReference>
<feature type="binding site" evidence="8">
    <location>
        <position position="21"/>
    </location>
    <ligand>
        <name>Zn(2+)</name>
        <dbReference type="ChEBI" id="CHEBI:29105"/>
    </ligand>
</feature>
<keyword evidence="5 8" id="KW-0479">Metal-binding</keyword>
<evidence type="ECO:0000256" key="3">
    <source>
        <dbReference type="ARBA" id="ARBA00022679"/>
    </source>
</evidence>
<keyword evidence="3 8" id="KW-0808">Transferase</keyword>
<dbReference type="SMART" id="SM00659">
    <property type="entry name" value="RPOLCX"/>
    <property type="match status" value="1"/>
</dbReference>
<comment type="function">
    <text evidence="8">DNA-dependent RNA polymerase (RNAP) catalyzes the transcription of DNA into RNA using the four ribonucleoside triphosphates as substrates.</text>
</comment>
<evidence type="ECO:0000256" key="2">
    <source>
        <dbReference type="ARBA" id="ARBA00022490"/>
    </source>
</evidence>
<dbReference type="Gene3D" id="2.20.28.30">
    <property type="entry name" value="RNA polymerase ii, chain L"/>
    <property type="match status" value="1"/>
</dbReference>
<dbReference type="Proteomes" id="UP000564964">
    <property type="component" value="Unassembled WGS sequence"/>
</dbReference>
<gene>
    <name evidence="8" type="primary">rpo12</name>
    <name evidence="8" type="synonym">rpoP</name>
    <name evidence="9" type="ORF">HA252_01625</name>
    <name evidence="10" type="ORF">J4203_00465</name>
</gene>
<dbReference type="GO" id="GO:0003899">
    <property type="term" value="F:DNA-directed RNA polymerase activity"/>
    <property type="evidence" value="ECO:0007669"/>
    <property type="project" value="UniProtKB-UniRule"/>
</dbReference>
<keyword evidence="1 8" id="KW-0240">DNA-directed RNA polymerase</keyword>
<keyword evidence="4 8" id="KW-0548">Nucleotidyltransferase</keyword>
<evidence type="ECO:0000313" key="11">
    <source>
        <dbReference type="Proteomes" id="UP000564964"/>
    </source>
</evidence>
<dbReference type="GO" id="GO:0005737">
    <property type="term" value="C:cytoplasm"/>
    <property type="evidence" value="ECO:0007669"/>
    <property type="project" value="UniProtKB-SubCell"/>
</dbReference>
<evidence type="ECO:0000256" key="7">
    <source>
        <dbReference type="ARBA" id="ARBA00023163"/>
    </source>
</evidence>
<evidence type="ECO:0000256" key="8">
    <source>
        <dbReference type="HAMAP-Rule" id="MF_00615"/>
    </source>
</evidence>
<feature type="binding site" evidence="8">
    <location>
        <position position="24"/>
    </location>
    <ligand>
        <name>Zn(2+)</name>
        <dbReference type="ChEBI" id="CHEBI:29105"/>
    </ligand>
</feature>
<reference evidence="10" key="3">
    <citation type="submission" date="2021-05" db="EMBL/GenBank/DDBJ databases">
        <title>Protein family content uncovers lineage relationships and bacterial pathway maintenance mechanisms in DPANN archaea.</title>
        <authorList>
            <person name="Castelle C.J."/>
            <person name="Meheust R."/>
            <person name="Jaffe A.L."/>
            <person name="Seitz K."/>
            <person name="Gong X."/>
            <person name="Baker B.J."/>
            <person name="Banfield J.F."/>
        </authorList>
    </citation>
    <scope>NUCLEOTIDE SEQUENCE</scope>
    <source>
        <strain evidence="10">RIFCSPLOWO2_01_FULL_58_19</strain>
    </source>
</reference>
<reference evidence="10" key="2">
    <citation type="submission" date="2021-03" db="EMBL/GenBank/DDBJ databases">
        <authorList>
            <person name="Jaffe A."/>
        </authorList>
    </citation>
    <scope>NUCLEOTIDE SEQUENCE</scope>
    <source>
        <strain evidence="10">RIFCSPLOWO2_01_FULL_58_19</strain>
    </source>
</reference>
<dbReference type="Proteomes" id="UP000678237">
    <property type="component" value="Unassembled WGS sequence"/>
</dbReference>
<accession>A0A7J4JEB0</accession>